<feature type="transmembrane region" description="Helical" evidence="2">
    <location>
        <begin position="76"/>
        <end position="94"/>
    </location>
</feature>
<organism evidence="4 5">
    <name type="scientific">Mycena metata</name>
    <dbReference type="NCBI Taxonomy" id="1033252"/>
    <lineage>
        <taxon>Eukaryota</taxon>
        <taxon>Fungi</taxon>
        <taxon>Dikarya</taxon>
        <taxon>Basidiomycota</taxon>
        <taxon>Agaricomycotina</taxon>
        <taxon>Agaricomycetes</taxon>
        <taxon>Agaricomycetidae</taxon>
        <taxon>Agaricales</taxon>
        <taxon>Marasmiineae</taxon>
        <taxon>Mycenaceae</taxon>
        <taxon>Mycena</taxon>
    </lineage>
</organism>
<dbReference type="AlphaFoldDB" id="A0AAD7H655"/>
<feature type="transmembrane region" description="Helical" evidence="2">
    <location>
        <begin position="147"/>
        <end position="171"/>
    </location>
</feature>
<accession>A0AAD7H655</accession>
<feature type="transmembrane region" description="Helical" evidence="2">
    <location>
        <begin position="191"/>
        <end position="210"/>
    </location>
</feature>
<proteinExistence type="predicted"/>
<dbReference type="PANTHER" id="PTHR40465:SF1">
    <property type="entry name" value="DUF6534 DOMAIN-CONTAINING PROTEIN"/>
    <property type="match status" value="1"/>
</dbReference>
<evidence type="ECO:0000256" key="1">
    <source>
        <dbReference type="SAM" id="MobiDB-lite"/>
    </source>
</evidence>
<feature type="transmembrane region" description="Helical" evidence="2">
    <location>
        <begin position="43"/>
        <end position="64"/>
    </location>
</feature>
<keyword evidence="2" id="KW-1133">Transmembrane helix</keyword>
<evidence type="ECO:0000313" key="4">
    <source>
        <dbReference type="EMBL" id="KAJ7713387.1"/>
    </source>
</evidence>
<reference evidence="4" key="1">
    <citation type="submission" date="2023-03" db="EMBL/GenBank/DDBJ databases">
        <title>Massive genome expansion in bonnet fungi (Mycena s.s.) driven by repeated elements and novel gene families across ecological guilds.</title>
        <authorList>
            <consortium name="Lawrence Berkeley National Laboratory"/>
            <person name="Harder C.B."/>
            <person name="Miyauchi S."/>
            <person name="Viragh M."/>
            <person name="Kuo A."/>
            <person name="Thoen E."/>
            <person name="Andreopoulos B."/>
            <person name="Lu D."/>
            <person name="Skrede I."/>
            <person name="Drula E."/>
            <person name="Henrissat B."/>
            <person name="Morin E."/>
            <person name="Kohler A."/>
            <person name="Barry K."/>
            <person name="LaButti K."/>
            <person name="Morin E."/>
            <person name="Salamov A."/>
            <person name="Lipzen A."/>
            <person name="Mereny Z."/>
            <person name="Hegedus B."/>
            <person name="Baldrian P."/>
            <person name="Stursova M."/>
            <person name="Weitz H."/>
            <person name="Taylor A."/>
            <person name="Grigoriev I.V."/>
            <person name="Nagy L.G."/>
            <person name="Martin F."/>
            <person name="Kauserud H."/>
        </authorList>
    </citation>
    <scope>NUCLEOTIDE SEQUENCE</scope>
    <source>
        <strain evidence="4">CBHHK182m</strain>
    </source>
</reference>
<evidence type="ECO:0000259" key="3">
    <source>
        <dbReference type="Pfam" id="PF20152"/>
    </source>
</evidence>
<feature type="transmembrane region" description="Helical" evidence="2">
    <location>
        <begin position="114"/>
        <end position="135"/>
    </location>
</feature>
<keyword evidence="2" id="KW-0472">Membrane</keyword>
<feature type="domain" description="DUF6534" evidence="3">
    <location>
        <begin position="195"/>
        <end position="279"/>
    </location>
</feature>
<comment type="caution">
    <text evidence="4">The sequence shown here is derived from an EMBL/GenBank/DDBJ whole genome shotgun (WGS) entry which is preliminary data.</text>
</comment>
<dbReference type="Proteomes" id="UP001215598">
    <property type="component" value="Unassembled WGS sequence"/>
</dbReference>
<dbReference type="PANTHER" id="PTHR40465">
    <property type="entry name" value="CHROMOSOME 1, WHOLE GENOME SHOTGUN SEQUENCE"/>
    <property type="match status" value="1"/>
</dbReference>
<feature type="compositionally biased region" description="Polar residues" evidence="1">
    <location>
        <begin position="312"/>
        <end position="325"/>
    </location>
</feature>
<gene>
    <name evidence="4" type="ORF">B0H16DRAFT_1621343</name>
</gene>
<feature type="transmembrane region" description="Helical" evidence="2">
    <location>
        <begin position="256"/>
        <end position="276"/>
    </location>
</feature>
<feature type="transmembrane region" description="Helical" evidence="2">
    <location>
        <begin position="230"/>
        <end position="250"/>
    </location>
</feature>
<keyword evidence="5" id="KW-1185">Reference proteome</keyword>
<dbReference type="EMBL" id="JARKIB010000344">
    <property type="protein sequence ID" value="KAJ7713387.1"/>
    <property type="molecule type" value="Genomic_DNA"/>
</dbReference>
<protein>
    <recommendedName>
        <fullName evidence="3">DUF6534 domain-containing protein</fullName>
    </recommendedName>
</protein>
<sequence length="325" mass="36010">MLAAGCTPALPLILGLAPMVHVITPLPTEATRDEIILLAGPRLIGLLFNWGFLGILTAQVYVYHVNFPKDKCILKVIVYVVYLLDWAQTCSATYDACQWFVYNWGVVPALYLRYTGFLNIPLLSSLIGAIVQIFYGWRIWILSGSKIFFVLICVLAFVQLGGGIATAFYMFNDPSELARDSHMVRAVGVRMGGTALVDTVISIAMTYYLLRGRVRALGPLNNIMSRLIRLTMETGTIVVVFALLDLVLYLEEHNTLHQAFGVVLGKLYSNSLLVLFNNRLVDWNKSEGVDLSDEEVAGPVLSLRLSPRQERSTSTGTPSITDSEK</sequence>
<keyword evidence="2" id="KW-0812">Transmembrane</keyword>
<name>A0AAD7H655_9AGAR</name>
<feature type="region of interest" description="Disordered" evidence="1">
    <location>
        <begin position="306"/>
        <end position="325"/>
    </location>
</feature>
<dbReference type="InterPro" id="IPR045339">
    <property type="entry name" value="DUF6534"/>
</dbReference>
<evidence type="ECO:0000256" key="2">
    <source>
        <dbReference type="SAM" id="Phobius"/>
    </source>
</evidence>
<dbReference type="Pfam" id="PF20152">
    <property type="entry name" value="DUF6534"/>
    <property type="match status" value="1"/>
</dbReference>
<evidence type="ECO:0000313" key="5">
    <source>
        <dbReference type="Proteomes" id="UP001215598"/>
    </source>
</evidence>